<evidence type="ECO:0000313" key="1">
    <source>
        <dbReference type="EMBL" id="KAI3365072.1"/>
    </source>
</evidence>
<name>A0ACB8WB49_9TELE</name>
<protein>
    <submittedName>
        <fullName evidence="1">Uncharacterized protein</fullName>
    </submittedName>
</protein>
<sequence length="951" mass="107226">NDADKHRAPQRTRSVEMKSVKFGTSASAEGCVNMCGMCPPCAFAPEPPGATRCLWKVSDEFERRFVVGLLLRCGNTKVLEGVQRMLGVTSWTLFAYARSLIPGSFQRGHTRRGSHRTQDQTRPLGMHLNEIWDWFSSSPDWIKSRYLCSLFSLCDLELLRMFANLTSVLLVRQKRGFLQFNESSHSAKRHDEDSDEDSEDPALMVVPGSSKSVSGVSRYRDFISCLPVDLSKRILGLLDENTLRRCQKVSLHWQHLAQETLEEIKFRRIFQDQIKAMKKRYTGINKVSPTYANIVEVPVPAKDDEKVDIHADVQKVKPFQAAYAKVKTKTVKMEERNVYCGAYFTTTLLDKEDPHRVMDYRGGPLMATGSKDRMVHLFRVASETKAVSALKGHSSTIRVVLLCEGRGLVITAGSDASIRWWWGRRKLIINLMMVHSSLCLPVVSCRCWEVKTHRCVMALYGHTGTVHCLDTHADKLVSGAKDCLVKVWSLQTGKRFEGFNFKHPSSVRCVRISARTVYSSCDRGLVKIWDIETASLLRVIDAHRSSVKCLFFDEWHFLSGDSHGQVMAWSVNCDVKESLMTFSHPKEVRSLTLLYLRVVTGCADGKIRVFNFLTGDCLRDITAEAETGRILSLHLHDHSILVNTTSGVKRYQFAKVFWDYTEPAEGGQGDVVDWDGLVLEKSDASLRELPFASVRADRVAQTTSPSEKKTKKAELLYRTCILSTPTKCRAQAGENCEATKQSVMLSEKATTERVKRRGLHHPLTRDSILLRVNAIQKARCVDEVSINMEYNARLRDAWGPHVSLDPLPSDLQLLKQSLQTHPLRHTPDGHHRRAKTCVPILKRSASQSMTSTIQGRNVSTAPDTARRPRPCLFPKSAQSHSADTHRRASGFTTECVLRRLLPNPECSVKNSTSLPRIGPAVRSEREQGRFRPPTVTHLQDCIGAKRELVQN</sequence>
<keyword evidence="2" id="KW-1185">Reference proteome</keyword>
<proteinExistence type="predicted"/>
<dbReference type="EMBL" id="CM041542">
    <property type="protein sequence ID" value="KAI3365072.1"/>
    <property type="molecule type" value="Genomic_DNA"/>
</dbReference>
<feature type="non-terminal residue" evidence="1">
    <location>
        <position position="1"/>
    </location>
</feature>
<comment type="caution">
    <text evidence="1">The sequence shown here is derived from an EMBL/GenBank/DDBJ whole genome shotgun (WGS) entry which is preliminary data.</text>
</comment>
<gene>
    <name evidence="1" type="ORF">L3Q82_010192</name>
</gene>
<reference evidence="1" key="1">
    <citation type="submission" date="2022-04" db="EMBL/GenBank/DDBJ databases">
        <title>Jade perch genome.</title>
        <authorList>
            <person name="Chao B."/>
        </authorList>
    </citation>
    <scope>NUCLEOTIDE SEQUENCE</scope>
    <source>
        <strain evidence="1">CB-2022</strain>
    </source>
</reference>
<evidence type="ECO:0000313" key="2">
    <source>
        <dbReference type="Proteomes" id="UP000831701"/>
    </source>
</evidence>
<accession>A0ACB8WB49</accession>
<dbReference type="Proteomes" id="UP000831701">
    <property type="component" value="Chromosome 12"/>
</dbReference>
<organism evidence="1 2">
    <name type="scientific">Scortum barcoo</name>
    <name type="common">barcoo grunter</name>
    <dbReference type="NCBI Taxonomy" id="214431"/>
    <lineage>
        <taxon>Eukaryota</taxon>
        <taxon>Metazoa</taxon>
        <taxon>Chordata</taxon>
        <taxon>Craniata</taxon>
        <taxon>Vertebrata</taxon>
        <taxon>Euteleostomi</taxon>
        <taxon>Actinopterygii</taxon>
        <taxon>Neopterygii</taxon>
        <taxon>Teleostei</taxon>
        <taxon>Neoteleostei</taxon>
        <taxon>Acanthomorphata</taxon>
        <taxon>Eupercaria</taxon>
        <taxon>Centrarchiformes</taxon>
        <taxon>Terapontoidei</taxon>
        <taxon>Terapontidae</taxon>
        <taxon>Scortum</taxon>
    </lineage>
</organism>